<gene>
    <name evidence="2" type="ORF">I2H31_17935</name>
</gene>
<accession>A0ABS0I7R1</accession>
<dbReference type="InterPro" id="IPR037053">
    <property type="entry name" value="Phage_tail_collar_dom_sf"/>
</dbReference>
<dbReference type="SUPFAM" id="SSF88874">
    <property type="entry name" value="Receptor-binding domain of short tail fibre protein gp12"/>
    <property type="match status" value="1"/>
</dbReference>
<evidence type="ECO:0000259" key="1">
    <source>
        <dbReference type="Pfam" id="PF07484"/>
    </source>
</evidence>
<sequence>MSSPYIGEIRTVGFNFTPRDWVRCDGQLLSINDYDVLFNLIGTTYGGDGQTTFAVPNLNGRVVVGANGSQGPGRSRYSLGDQAGAENVTLINSQMPAHGHPVALPLLAAASGTASPGAVGQYPAPSPNGKPYAAAPTAGATLKPQAVTGTLGGAGGSQPHSNVQPVLALNFIMCANGIYPSPS</sequence>
<dbReference type="InterPro" id="IPR011083">
    <property type="entry name" value="Phage_tail_collar_dom"/>
</dbReference>
<dbReference type="Proteomes" id="UP000618931">
    <property type="component" value="Unassembled WGS sequence"/>
</dbReference>
<feature type="domain" description="Phage tail collar" evidence="1">
    <location>
        <begin position="7"/>
        <end position="63"/>
    </location>
</feature>
<reference evidence="2 3" key="1">
    <citation type="submission" date="2020-11" db="EMBL/GenBank/DDBJ databases">
        <authorList>
            <person name="Kim M.K."/>
        </authorList>
    </citation>
    <scope>NUCLEOTIDE SEQUENCE [LARGE SCALE GENOMIC DNA]</scope>
    <source>
        <strain evidence="2 3">BT662</strain>
    </source>
</reference>
<dbReference type="EMBL" id="JADQDM010000011">
    <property type="protein sequence ID" value="MBF9222990.1"/>
    <property type="molecule type" value="Genomic_DNA"/>
</dbReference>
<dbReference type="RefSeq" id="WP_196294438.1">
    <property type="nucleotide sequence ID" value="NZ_JADQDM010000011.1"/>
</dbReference>
<dbReference type="Gene3D" id="3.90.1340.10">
    <property type="entry name" value="Phage tail collar domain"/>
    <property type="match status" value="1"/>
</dbReference>
<dbReference type="Pfam" id="PF07484">
    <property type="entry name" value="Collar"/>
    <property type="match status" value="1"/>
</dbReference>
<protein>
    <submittedName>
        <fullName evidence="2">Phage tail protein</fullName>
    </submittedName>
</protein>
<proteinExistence type="predicted"/>
<evidence type="ECO:0000313" key="3">
    <source>
        <dbReference type="Proteomes" id="UP000618931"/>
    </source>
</evidence>
<name>A0ABS0I7R1_9BACT</name>
<comment type="caution">
    <text evidence="2">The sequence shown here is derived from an EMBL/GenBank/DDBJ whole genome shotgun (WGS) entry which is preliminary data.</text>
</comment>
<evidence type="ECO:0000313" key="2">
    <source>
        <dbReference type="EMBL" id="MBF9222990.1"/>
    </source>
</evidence>
<keyword evidence="3" id="KW-1185">Reference proteome</keyword>
<organism evidence="2 3">
    <name type="scientific">Hymenobacter ruricola</name>
    <dbReference type="NCBI Taxonomy" id="2791023"/>
    <lineage>
        <taxon>Bacteria</taxon>
        <taxon>Pseudomonadati</taxon>
        <taxon>Bacteroidota</taxon>
        <taxon>Cytophagia</taxon>
        <taxon>Cytophagales</taxon>
        <taxon>Hymenobacteraceae</taxon>
        <taxon>Hymenobacter</taxon>
    </lineage>
</organism>